<protein>
    <recommendedName>
        <fullName evidence="5">Virion coat protein B</fullName>
    </recommendedName>
</protein>
<name>A0A4R2NAX4_9BURK</name>
<organism evidence="3 4">
    <name type="scientific">Simplicispira metamorpha</name>
    <dbReference type="NCBI Taxonomy" id="80881"/>
    <lineage>
        <taxon>Bacteria</taxon>
        <taxon>Pseudomonadati</taxon>
        <taxon>Pseudomonadota</taxon>
        <taxon>Betaproteobacteria</taxon>
        <taxon>Burkholderiales</taxon>
        <taxon>Comamonadaceae</taxon>
        <taxon>Simplicispira</taxon>
    </lineage>
</organism>
<evidence type="ECO:0008006" key="5">
    <source>
        <dbReference type="Google" id="ProtNLM"/>
    </source>
</evidence>
<evidence type="ECO:0000313" key="4">
    <source>
        <dbReference type="Proteomes" id="UP000295182"/>
    </source>
</evidence>
<feature type="chain" id="PRO_5020838965" description="Virion coat protein B" evidence="2">
    <location>
        <begin position="25"/>
        <end position="65"/>
    </location>
</feature>
<reference evidence="3 4" key="1">
    <citation type="submission" date="2019-03" db="EMBL/GenBank/DDBJ databases">
        <title>Genomic Encyclopedia of Type Strains, Phase IV (KMG-IV): sequencing the most valuable type-strain genomes for metagenomic binning, comparative biology and taxonomic classification.</title>
        <authorList>
            <person name="Goeker M."/>
        </authorList>
    </citation>
    <scope>NUCLEOTIDE SEQUENCE [LARGE SCALE GENOMIC DNA]</scope>
    <source>
        <strain evidence="3 4">DSM 1837</strain>
    </source>
</reference>
<dbReference type="EMBL" id="SLXH01000009">
    <property type="protein sequence ID" value="TCP18253.1"/>
    <property type="molecule type" value="Genomic_DNA"/>
</dbReference>
<keyword evidence="1" id="KW-0812">Transmembrane</keyword>
<keyword evidence="2" id="KW-0732">Signal</keyword>
<sequence length="65" mass="6546">MKKFKQAIKYGAGAALLVGGAAHAAVPAEITTAISSMREDGVTVATAFVVAAIAVAAIKFLRTAK</sequence>
<accession>A0A4R2NAX4</accession>
<feature type="signal peptide" evidence="2">
    <location>
        <begin position="1"/>
        <end position="24"/>
    </location>
</feature>
<keyword evidence="1" id="KW-1133">Transmembrane helix</keyword>
<dbReference type="AlphaFoldDB" id="A0A4R2NAX4"/>
<dbReference type="RefSeq" id="WP_119012792.1">
    <property type="nucleotide sequence ID" value="NZ_QXNC01000009.1"/>
</dbReference>
<dbReference type="InterPro" id="IPR008020">
    <property type="entry name" value="G8P"/>
</dbReference>
<dbReference type="Proteomes" id="UP000295182">
    <property type="component" value="Unassembled WGS sequence"/>
</dbReference>
<feature type="transmembrane region" description="Helical" evidence="1">
    <location>
        <begin position="43"/>
        <end position="61"/>
    </location>
</feature>
<dbReference type="Pfam" id="PF05356">
    <property type="entry name" value="Phage_Coat_B"/>
    <property type="match status" value="1"/>
</dbReference>
<comment type="caution">
    <text evidence="3">The sequence shown here is derived from an EMBL/GenBank/DDBJ whole genome shotgun (WGS) entry which is preliminary data.</text>
</comment>
<evidence type="ECO:0000256" key="2">
    <source>
        <dbReference type="SAM" id="SignalP"/>
    </source>
</evidence>
<keyword evidence="1" id="KW-0472">Membrane</keyword>
<evidence type="ECO:0000256" key="1">
    <source>
        <dbReference type="SAM" id="Phobius"/>
    </source>
</evidence>
<gene>
    <name evidence="3" type="ORF">EV674_10948</name>
</gene>
<keyword evidence="4" id="KW-1185">Reference proteome</keyword>
<proteinExistence type="predicted"/>
<evidence type="ECO:0000313" key="3">
    <source>
        <dbReference type="EMBL" id="TCP18253.1"/>
    </source>
</evidence>